<evidence type="ECO:0000256" key="1">
    <source>
        <dbReference type="SAM" id="Phobius"/>
    </source>
</evidence>
<evidence type="ECO:0000313" key="3">
    <source>
        <dbReference type="Proteomes" id="UP001519345"/>
    </source>
</evidence>
<comment type="caution">
    <text evidence="2">The sequence shown here is derived from an EMBL/GenBank/DDBJ whole genome shotgun (WGS) entry which is preliminary data.</text>
</comment>
<sequence>MADQEVEDMKEFMEVLTDVKVSMAELNGKIDQLTDMKETLAETKKTADDASYRSLENEKDIQDIQSNNRKTTVALITVVGAFVFQILFFLLTFNF</sequence>
<proteinExistence type="predicted"/>
<accession>A0ABS4IKS8</accession>
<name>A0ABS4IKS8_9BACI</name>
<keyword evidence="1" id="KW-1133">Transmembrane helix</keyword>
<feature type="transmembrane region" description="Helical" evidence="1">
    <location>
        <begin position="73"/>
        <end position="93"/>
    </location>
</feature>
<organism evidence="2 3">
    <name type="scientific">Virgibacillus natechei</name>
    <dbReference type="NCBI Taxonomy" id="1216297"/>
    <lineage>
        <taxon>Bacteria</taxon>
        <taxon>Bacillati</taxon>
        <taxon>Bacillota</taxon>
        <taxon>Bacilli</taxon>
        <taxon>Bacillales</taxon>
        <taxon>Bacillaceae</taxon>
        <taxon>Virgibacillus</taxon>
    </lineage>
</organism>
<keyword evidence="1" id="KW-0472">Membrane</keyword>
<evidence type="ECO:0000313" key="2">
    <source>
        <dbReference type="EMBL" id="MBP1971567.1"/>
    </source>
</evidence>
<dbReference type="EMBL" id="JAGGKX010000029">
    <property type="protein sequence ID" value="MBP1971567.1"/>
    <property type="molecule type" value="Genomic_DNA"/>
</dbReference>
<dbReference type="Proteomes" id="UP001519345">
    <property type="component" value="Unassembled WGS sequence"/>
</dbReference>
<keyword evidence="1" id="KW-0812">Transmembrane</keyword>
<protein>
    <submittedName>
        <fullName evidence="2">Vacuolar-type H+-ATPase subunit I/STV1</fullName>
    </submittedName>
</protein>
<dbReference type="RefSeq" id="WP_209464597.1">
    <property type="nucleotide sequence ID" value="NZ_CP110224.1"/>
</dbReference>
<keyword evidence="3" id="KW-1185">Reference proteome</keyword>
<gene>
    <name evidence="2" type="ORF">J2Z83_003718</name>
</gene>
<reference evidence="2 3" key="1">
    <citation type="submission" date="2021-03" db="EMBL/GenBank/DDBJ databases">
        <title>Genomic Encyclopedia of Type Strains, Phase IV (KMG-IV): sequencing the most valuable type-strain genomes for metagenomic binning, comparative biology and taxonomic classification.</title>
        <authorList>
            <person name="Goeker M."/>
        </authorList>
    </citation>
    <scope>NUCLEOTIDE SEQUENCE [LARGE SCALE GENOMIC DNA]</scope>
    <source>
        <strain evidence="2 3">DSM 25609</strain>
    </source>
</reference>